<comment type="caution">
    <text evidence="2">The sequence shown here is derived from an EMBL/GenBank/DDBJ whole genome shotgun (WGS) entry which is preliminary data.</text>
</comment>
<dbReference type="SUPFAM" id="SSF56925">
    <property type="entry name" value="OMPA-like"/>
    <property type="match status" value="1"/>
</dbReference>
<dbReference type="Proteomes" id="UP000221024">
    <property type="component" value="Unassembled WGS sequence"/>
</dbReference>
<feature type="signal peptide" evidence="1">
    <location>
        <begin position="1"/>
        <end position="29"/>
    </location>
</feature>
<feature type="chain" id="PRO_5013642065" evidence="1">
    <location>
        <begin position="30"/>
        <end position="179"/>
    </location>
</feature>
<dbReference type="AlphaFoldDB" id="A0A2H3NQW9"/>
<dbReference type="InterPro" id="IPR011250">
    <property type="entry name" value="OMP/PagP_B-barrel"/>
</dbReference>
<evidence type="ECO:0000313" key="2">
    <source>
        <dbReference type="EMBL" id="PEN08279.1"/>
    </source>
</evidence>
<proteinExistence type="predicted"/>
<dbReference type="EMBL" id="PDEP01000003">
    <property type="protein sequence ID" value="PEN08279.1"/>
    <property type="molecule type" value="Genomic_DNA"/>
</dbReference>
<evidence type="ECO:0000256" key="1">
    <source>
        <dbReference type="SAM" id="SignalP"/>
    </source>
</evidence>
<sequence>MPHSVMTRVFCTAALALLCMLALPTTADAQVGFTVGPRLSLDIGDDLEEGSTTFAAGADVRISSVALPFIINPTYDFYFLDDENGADINFSTLNVNALFPFGVSNQVFTPYTGVGLGFSFLAQGPADTVTDAGINIVTGAQFDLLPLKPFVELGYSVYFTDGDQNLNAFGIRGGLLFGL</sequence>
<dbReference type="OrthoDB" id="1522982at2"/>
<evidence type="ECO:0000313" key="3">
    <source>
        <dbReference type="Proteomes" id="UP000221024"/>
    </source>
</evidence>
<reference evidence="2 3" key="1">
    <citation type="submission" date="2017-10" db="EMBL/GenBank/DDBJ databases">
        <title>Draft genome of Longimonas halophila.</title>
        <authorList>
            <person name="Goh K.M."/>
            <person name="Shamsir M.S."/>
            <person name="Lim S.W."/>
        </authorList>
    </citation>
    <scope>NUCLEOTIDE SEQUENCE [LARGE SCALE GENOMIC DNA]</scope>
    <source>
        <strain evidence="2 3">KCTC 42399</strain>
    </source>
</reference>
<gene>
    <name evidence="2" type="ORF">CRI93_03925</name>
</gene>
<keyword evidence="3" id="KW-1185">Reference proteome</keyword>
<keyword evidence="1" id="KW-0732">Signal</keyword>
<name>A0A2H3NQW9_9BACT</name>
<protein>
    <submittedName>
        <fullName evidence="2">Uncharacterized protein</fullName>
    </submittedName>
</protein>
<accession>A0A2H3NQW9</accession>
<dbReference type="Gene3D" id="2.40.160.20">
    <property type="match status" value="1"/>
</dbReference>
<organism evidence="2 3">
    <name type="scientific">Longimonas halophila</name>
    <dbReference type="NCBI Taxonomy" id="1469170"/>
    <lineage>
        <taxon>Bacteria</taxon>
        <taxon>Pseudomonadati</taxon>
        <taxon>Rhodothermota</taxon>
        <taxon>Rhodothermia</taxon>
        <taxon>Rhodothermales</taxon>
        <taxon>Salisaetaceae</taxon>
        <taxon>Longimonas</taxon>
    </lineage>
</organism>